<protein>
    <submittedName>
        <fullName evidence="1">Uncharacterized protein</fullName>
    </submittedName>
</protein>
<dbReference type="EMBL" id="SPQC01000010">
    <property type="protein sequence ID" value="TFU23141.1"/>
    <property type="molecule type" value="Genomic_DNA"/>
</dbReference>
<reference evidence="1 2" key="1">
    <citation type="submission" date="2019-03" db="EMBL/GenBank/DDBJ databases">
        <title>Diversity of the mouse oral microbiome.</title>
        <authorList>
            <person name="Joseph S."/>
            <person name="Aduse-Opoku J."/>
            <person name="Curtis M."/>
            <person name="Wade W."/>
            <person name="Hashim A."/>
        </authorList>
    </citation>
    <scope>NUCLEOTIDE SEQUENCE [LARGE SCALE GENOMIC DNA]</scope>
    <source>
        <strain evidence="2">irhom_31</strain>
    </source>
</reference>
<name>A0A4Y9F4V1_9MICC</name>
<proteinExistence type="predicted"/>
<dbReference type="AlphaFoldDB" id="A0A4Y9F4V1"/>
<comment type="caution">
    <text evidence="1">The sequence shown here is derived from an EMBL/GenBank/DDBJ whole genome shotgun (WGS) entry which is preliminary data.</text>
</comment>
<evidence type="ECO:0000313" key="1">
    <source>
        <dbReference type="EMBL" id="TFU23141.1"/>
    </source>
</evidence>
<evidence type="ECO:0000313" key="2">
    <source>
        <dbReference type="Proteomes" id="UP000297951"/>
    </source>
</evidence>
<gene>
    <name evidence="1" type="ORF">E4U03_04070</name>
</gene>
<organism evidence="1 2">
    <name type="scientific">Rothia nasimurium</name>
    <dbReference type="NCBI Taxonomy" id="85336"/>
    <lineage>
        <taxon>Bacteria</taxon>
        <taxon>Bacillati</taxon>
        <taxon>Actinomycetota</taxon>
        <taxon>Actinomycetes</taxon>
        <taxon>Micrococcales</taxon>
        <taxon>Micrococcaceae</taxon>
        <taxon>Rothia</taxon>
    </lineage>
</organism>
<dbReference type="RefSeq" id="WP_135011730.1">
    <property type="nucleotide sequence ID" value="NZ_JADGLK010000010.1"/>
</dbReference>
<dbReference type="Proteomes" id="UP000297951">
    <property type="component" value="Unassembled WGS sequence"/>
</dbReference>
<accession>A0A4Y9F4V1</accession>
<sequence>MRDESHQALSAFLFAMTAPVLWRIRHLVMETGENPDKIPVLLAILGSGSSGKTTMVDDYLNPFIGDSSPLLAEELLKTTYGSKTGSINYMNSYMESGEVSPLIIDEVGTQFLNGATVQGKIKHWANLRSNGFEGPQGTIILTSNADGAVLQEAIKKRVWYISITSDYKPTDQQVYNFTSLAGSVNSNLYRHVLYTLSQRLDHLTAHEIQRFSRNWVWLTAEILQEPLARFGLETAFPAKRWRPSCVLPGRQPAPSTRPRKKR</sequence>
<dbReference type="OrthoDB" id="2329392at2"/>